<dbReference type="AlphaFoldDB" id="A0A4R6G8K6"/>
<dbReference type="EMBL" id="SNWF01000005">
    <property type="protein sequence ID" value="TDN90145.1"/>
    <property type="molecule type" value="Genomic_DNA"/>
</dbReference>
<evidence type="ECO:0000313" key="1">
    <source>
        <dbReference type="EMBL" id="TDN90145.1"/>
    </source>
</evidence>
<protein>
    <recommendedName>
        <fullName evidence="3">Chemotaxis protein</fullName>
    </recommendedName>
</protein>
<evidence type="ECO:0008006" key="3">
    <source>
        <dbReference type="Google" id="ProtNLM"/>
    </source>
</evidence>
<reference evidence="1 2" key="1">
    <citation type="submission" date="2019-03" db="EMBL/GenBank/DDBJ databases">
        <title>Genomic Encyclopedia of Type Strains, Phase IV (KMG-IV): sequencing the most valuable type-strain genomes for metagenomic binning, comparative biology and taxonomic classification.</title>
        <authorList>
            <person name="Goeker M."/>
        </authorList>
    </citation>
    <scope>NUCLEOTIDE SEQUENCE [LARGE SCALE GENOMIC DNA]</scope>
    <source>
        <strain evidence="1 2">DSM 18555</strain>
    </source>
</reference>
<dbReference type="OrthoDB" id="8559696at2"/>
<keyword evidence="2" id="KW-1185">Reference proteome</keyword>
<dbReference type="SUPFAM" id="SSF75708">
    <property type="entry name" value="Chemotaxis phosphatase CheZ"/>
    <property type="match status" value="1"/>
</dbReference>
<dbReference type="Proteomes" id="UP000294737">
    <property type="component" value="Unassembled WGS sequence"/>
</dbReference>
<dbReference type="RefSeq" id="WP_112992206.1">
    <property type="nucleotide sequence ID" value="NZ_PTLZ01000002.1"/>
</dbReference>
<comment type="caution">
    <text evidence="1">The sequence shown here is derived from an EMBL/GenBank/DDBJ whole genome shotgun (WGS) entry which is preliminary data.</text>
</comment>
<accession>A0A4R6G8K6</accession>
<sequence length="182" mass="19761">MTINNSLASKVTDLLSGLSDHGRQHLTEVETDLIQTNVLLTEAIEKLSASFMAIHAAVTEQQQMVDALATGASASSEATLALKAKSAQIDQHVNAAVTGLQFQDMTNQLISRTLRRVVGFRDVLEVTGTSSIAIPVNASNEQLHAMLSQINETLKTESQDLEKELWKAVCQTHMESGDIELF</sequence>
<proteinExistence type="predicted"/>
<gene>
    <name evidence="1" type="ORF">EV677_2221</name>
</gene>
<organism evidence="1 2">
    <name type="scientific">Herminiimonas fonticola</name>
    <dbReference type="NCBI Taxonomy" id="303380"/>
    <lineage>
        <taxon>Bacteria</taxon>
        <taxon>Pseudomonadati</taxon>
        <taxon>Pseudomonadota</taxon>
        <taxon>Betaproteobacteria</taxon>
        <taxon>Burkholderiales</taxon>
        <taxon>Oxalobacteraceae</taxon>
        <taxon>Herminiimonas</taxon>
    </lineage>
</organism>
<evidence type="ECO:0000313" key="2">
    <source>
        <dbReference type="Proteomes" id="UP000294737"/>
    </source>
</evidence>
<name>A0A4R6G8K6_9BURK</name>